<reference evidence="2" key="1">
    <citation type="submission" date="2022-11" db="UniProtKB">
        <authorList>
            <consortium name="WormBaseParasite"/>
        </authorList>
    </citation>
    <scope>IDENTIFICATION</scope>
</reference>
<dbReference type="PANTHER" id="PTHR31013:SF12">
    <property type="entry name" value="PATHOGENESIS-RELATED PROTEIN 5-LIKE"/>
    <property type="match status" value="1"/>
</dbReference>
<evidence type="ECO:0000313" key="1">
    <source>
        <dbReference type="Proteomes" id="UP000887540"/>
    </source>
</evidence>
<dbReference type="FunFam" id="2.60.110.10:FF:000004">
    <property type="entry name" value="THAUMATIN-LIKE PROTEIN 1"/>
    <property type="match status" value="1"/>
</dbReference>
<dbReference type="SMART" id="SM00205">
    <property type="entry name" value="THN"/>
    <property type="match status" value="1"/>
</dbReference>
<dbReference type="PROSITE" id="PS51367">
    <property type="entry name" value="THAUMATIN_2"/>
    <property type="match status" value="1"/>
</dbReference>
<keyword evidence="1" id="KW-1185">Reference proteome</keyword>
<dbReference type="InterPro" id="IPR001938">
    <property type="entry name" value="Thaumatin"/>
</dbReference>
<dbReference type="Pfam" id="PF00314">
    <property type="entry name" value="Thaumatin"/>
    <property type="match status" value="1"/>
</dbReference>
<name>A0A914DMH1_9BILA</name>
<dbReference type="CDD" id="cd09218">
    <property type="entry name" value="TLP-PA"/>
    <property type="match status" value="1"/>
</dbReference>
<dbReference type="Proteomes" id="UP000887540">
    <property type="component" value="Unplaced"/>
</dbReference>
<organism evidence="1 2">
    <name type="scientific">Acrobeloides nanus</name>
    <dbReference type="NCBI Taxonomy" id="290746"/>
    <lineage>
        <taxon>Eukaryota</taxon>
        <taxon>Metazoa</taxon>
        <taxon>Ecdysozoa</taxon>
        <taxon>Nematoda</taxon>
        <taxon>Chromadorea</taxon>
        <taxon>Rhabditida</taxon>
        <taxon>Tylenchina</taxon>
        <taxon>Cephalobomorpha</taxon>
        <taxon>Cephaloboidea</taxon>
        <taxon>Cephalobidae</taxon>
        <taxon>Acrobeloides</taxon>
    </lineage>
</organism>
<dbReference type="AlphaFoldDB" id="A0A914DMH1"/>
<dbReference type="SUPFAM" id="SSF49870">
    <property type="entry name" value="Osmotin, thaumatin-like protein"/>
    <property type="match status" value="1"/>
</dbReference>
<sequence length="306" mass="33509">MNVTPQYQDMNIHDIHCENVTYGWNIEGLDDSEINANFSNIQIMSGFKELAHKCIDIYGNCDNSTVLPACPPCMETTLCEDMSSDCTNYLGQCNNPVYLANGGFHLGPGETRDIQVPDGWKAARIWTRRNCDANMNCESGFCGNKVECGGAGGVPPVSLVEFTLNGDGNQDFYDVSLVDGYNLPVFVEPVPGTFNKIGGNNDCERAGGCFEDLLQTAPEELKVYKNGHVASVNSACMKFNTDQYCCRGAYGSPSTCNPNNWPFNYAAVFKRACPTAYSYAYDDKSSTFTCRGSGGRISPDYTVQFC</sequence>
<dbReference type="InterPro" id="IPR037176">
    <property type="entry name" value="Osmotin/thaumatin-like_sf"/>
</dbReference>
<proteinExistence type="predicted"/>
<dbReference type="PANTHER" id="PTHR31013">
    <property type="entry name" value="THAUMATIN FAMILY PROTEIN-RELATED"/>
    <property type="match status" value="1"/>
</dbReference>
<evidence type="ECO:0000313" key="2">
    <source>
        <dbReference type="WBParaSite" id="ACRNAN_scaffold3152.g16105.t1"/>
    </source>
</evidence>
<dbReference type="WBParaSite" id="ACRNAN_scaffold3152.g16105.t1">
    <property type="protein sequence ID" value="ACRNAN_scaffold3152.g16105.t1"/>
    <property type="gene ID" value="ACRNAN_scaffold3152.g16105"/>
</dbReference>
<dbReference type="PRINTS" id="PR00347">
    <property type="entry name" value="THAUMATIN"/>
</dbReference>
<accession>A0A914DMH1</accession>
<protein>
    <submittedName>
        <fullName evidence="2">Thaumatin-like protein</fullName>
    </submittedName>
</protein>
<dbReference type="Gene3D" id="2.60.110.10">
    <property type="entry name" value="Thaumatin"/>
    <property type="match status" value="1"/>
</dbReference>